<dbReference type="Pfam" id="PF00010">
    <property type="entry name" value="HLH"/>
    <property type="match status" value="1"/>
</dbReference>
<dbReference type="InterPro" id="IPR050283">
    <property type="entry name" value="E-box_TF_Regulators"/>
</dbReference>
<dbReference type="SUPFAM" id="SSF47459">
    <property type="entry name" value="HLH, helix-loop-helix DNA-binding domain"/>
    <property type="match status" value="1"/>
</dbReference>
<dbReference type="SMART" id="SM00353">
    <property type="entry name" value="HLH"/>
    <property type="match status" value="1"/>
</dbReference>
<dbReference type="InterPro" id="IPR011598">
    <property type="entry name" value="bHLH_dom"/>
</dbReference>
<dbReference type="GO" id="GO:0000977">
    <property type="term" value="F:RNA polymerase II transcription regulatory region sequence-specific DNA binding"/>
    <property type="evidence" value="ECO:0007669"/>
    <property type="project" value="TreeGrafter"/>
</dbReference>
<dbReference type="GO" id="GO:0032502">
    <property type="term" value="P:developmental process"/>
    <property type="evidence" value="ECO:0007669"/>
    <property type="project" value="TreeGrafter"/>
</dbReference>
<proteinExistence type="predicted"/>
<dbReference type="InParanoid" id="A0A1V9X860"/>
<evidence type="ECO:0000313" key="4">
    <source>
        <dbReference type="EMBL" id="OQR69578.1"/>
    </source>
</evidence>
<dbReference type="InterPro" id="IPR036638">
    <property type="entry name" value="HLH_DNA-bd_sf"/>
</dbReference>
<dbReference type="PROSITE" id="PS50888">
    <property type="entry name" value="BHLH"/>
    <property type="match status" value="1"/>
</dbReference>
<dbReference type="EMBL" id="MNPL01020442">
    <property type="protein sequence ID" value="OQR69578.1"/>
    <property type="molecule type" value="Genomic_DNA"/>
</dbReference>
<keyword evidence="1" id="KW-0238">DNA-binding</keyword>
<accession>A0A1V9X860</accession>
<evidence type="ECO:0000313" key="5">
    <source>
        <dbReference type="Proteomes" id="UP000192247"/>
    </source>
</evidence>
<dbReference type="PANTHER" id="PTHR23349:SF108">
    <property type="entry name" value="BHLH DOMAIN-CONTAINING PROTEIN"/>
    <property type="match status" value="1"/>
</dbReference>
<dbReference type="Gene3D" id="4.10.280.10">
    <property type="entry name" value="Helix-loop-helix DNA-binding domain"/>
    <property type="match status" value="1"/>
</dbReference>
<dbReference type="Proteomes" id="UP000192247">
    <property type="component" value="Unassembled WGS sequence"/>
</dbReference>
<keyword evidence="5" id="KW-1185">Reference proteome</keyword>
<sequence length="367" mass="38668">MTPKSKVTAGASVKRHAPKGKCATKKTGYKRRPGSPSKCVHSMARRNKRERERVRLVNLGYATLRDRLPISATKKKLSKVETLRNAVLYICKLREMLERADLARKTGALAAGASEPSTSNGAVPGPSAVNEVVPGLLSSTSNGATSESSAFSRAAPAMRLVSELCDSTVASGGPELSGAMMPTSCISPLSANSLDSLDSLGSLWDESDLGLPSVSPASSSSTTANVVRYPLMYEENSLLLATQPTSHSSTANFPTPNVTLYSTSVTHPAISGALPMYNVPTSTAANCRHSAICPRWHASTPVSCSATPANTAWVERSSAPFPQLDNSASVLINGAATQVAAHRGHAVRTAQDVSVYPLRWENVPCVH</sequence>
<dbReference type="STRING" id="418985.A0A1V9X860"/>
<evidence type="ECO:0000256" key="1">
    <source>
        <dbReference type="ARBA" id="ARBA00023125"/>
    </source>
</evidence>
<dbReference type="CDD" id="cd19723">
    <property type="entry name" value="bHLH_TS_ASCL1_like"/>
    <property type="match status" value="1"/>
</dbReference>
<feature type="region of interest" description="Disordered" evidence="2">
    <location>
        <begin position="1"/>
        <end position="40"/>
    </location>
</feature>
<protein>
    <submittedName>
        <fullName evidence="4">Achaete-scute1</fullName>
    </submittedName>
</protein>
<dbReference type="PANTHER" id="PTHR23349">
    <property type="entry name" value="BASIC HELIX-LOOP-HELIX TRANSCRIPTION FACTOR, TWIST"/>
    <property type="match status" value="1"/>
</dbReference>
<comment type="caution">
    <text evidence="4">The sequence shown here is derived from an EMBL/GenBank/DDBJ whole genome shotgun (WGS) entry which is preliminary data.</text>
</comment>
<evidence type="ECO:0000259" key="3">
    <source>
        <dbReference type="PROSITE" id="PS50888"/>
    </source>
</evidence>
<dbReference type="GO" id="GO:0000981">
    <property type="term" value="F:DNA-binding transcription factor activity, RNA polymerase II-specific"/>
    <property type="evidence" value="ECO:0007669"/>
    <property type="project" value="TreeGrafter"/>
</dbReference>
<dbReference type="AlphaFoldDB" id="A0A1V9X860"/>
<gene>
    <name evidence="4" type="ORF">BIW11_01823</name>
</gene>
<evidence type="ECO:0000256" key="2">
    <source>
        <dbReference type="SAM" id="MobiDB-lite"/>
    </source>
</evidence>
<feature type="domain" description="BHLH" evidence="3">
    <location>
        <begin position="41"/>
        <end position="93"/>
    </location>
</feature>
<organism evidence="4 5">
    <name type="scientific">Tropilaelaps mercedesae</name>
    <dbReference type="NCBI Taxonomy" id="418985"/>
    <lineage>
        <taxon>Eukaryota</taxon>
        <taxon>Metazoa</taxon>
        <taxon>Ecdysozoa</taxon>
        <taxon>Arthropoda</taxon>
        <taxon>Chelicerata</taxon>
        <taxon>Arachnida</taxon>
        <taxon>Acari</taxon>
        <taxon>Parasitiformes</taxon>
        <taxon>Mesostigmata</taxon>
        <taxon>Gamasina</taxon>
        <taxon>Dermanyssoidea</taxon>
        <taxon>Laelapidae</taxon>
        <taxon>Tropilaelaps</taxon>
    </lineage>
</organism>
<feature type="compositionally biased region" description="Basic residues" evidence="2">
    <location>
        <begin position="13"/>
        <end position="33"/>
    </location>
</feature>
<name>A0A1V9X860_9ACAR</name>
<reference evidence="4 5" key="1">
    <citation type="journal article" date="2017" name="Gigascience">
        <title>Draft genome of the honey bee ectoparasitic mite, Tropilaelaps mercedesae, is shaped by the parasitic life history.</title>
        <authorList>
            <person name="Dong X."/>
            <person name="Armstrong S.D."/>
            <person name="Xia D."/>
            <person name="Makepeace B.L."/>
            <person name="Darby A.C."/>
            <person name="Kadowaki T."/>
        </authorList>
    </citation>
    <scope>NUCLEOTIDE SEQUENCE [LARGE SCALE GENOMIC DNA]</scope>
    <source>
        <strain evidence="4">Wuxi-XJTLU</strain>
    </source>
</reference>
<dbReference type="OrthoDB" id="6241467at2759"/>
<dbReference type="GO" id="GO:0046983">
    <property type="term" value="F:protein dimerization activity"/>
    <property type="evidence" value="ECO:0007669"/>
    <property type="project" value="InterPro"/>
</dbReference>